<dbReference type="InterPro" id="IPR006162">
    <property type="entry name" value="Ppantetheine_attach_site"/>
</dbReference>
<dbReference type="InterPro" id="IPR023213">
    <property type="entry name" value="CAT-like_dom_sf"/>
</dbReference>
<dbReference type="InterPro" id="IPR001242">
    <property type="entry name" value="Condensation_dom"/>
</dbReference>
<dbReference type="Pfam" id="PF00668">
    <property type="entry name" value="Condensation"/>
    <property type="match status" value="1"/>
</dbReference>
<dbReference type="Gene3D" id="3.30.300.30">
    <property type="match status" value="1"/>
</dbReference>
<dbReference type="PANTHER" id="PTHR45527">
    <property type="entry name" value="NONRIBOSOMAL PEPTIDE SYNTHETASE"/>
    <property type="match status" value="1"/>
</dbReference>
<dbReference type="InterPro" id="IPR020802">
    <property type="entry name" value="TesA-like"/>
</dbReference>
<reference evidence="5 6" key="1">
    <citation type="submission" date="2024-06" db="EMBL/GenBank/DDBJ databases">
        <title>The Natural Products Discovery Center: Release of the First 8490 Sequenced Strains for Exploring Actinobacteria Biosynthetic Diversity.</title>
        <authorList>
            <person name="Kalkreuter E."/>
            <person name="Kautsar S.A."/>
            <person name="Yang D."/>
            <person name="Bader C.D."/>
            <person name="Teijaro C.N."/>
            <person name="Fluegel L."/>
            <person name="Davis C.M."/>
            <person name="Simpson J.R."/>
            <person name="Lauterbach L."/>
            <person name="Steele A.D."/>
            <person name="Gui C."/>
            <person name="Meng S."/>
            <person name="Li G."/>
            <person name="Viehrig K."/>
            <person name="Ye F."/>
            <person name="Su P."/>
            <person name="Kiefer A.F."/>
            <person name="Nichols A."/>
            <person name="Cepeda A.J."/>
            <person name="Yan W."/>
            <person name="Fan B."/>
            <person name="Jiang Y."/>
            <person name="Adhikari A."/>
            <person name="Zheng C.-J."/>
            <person name="Schuster L."/>
            <person name="Cowan T.M."/>
            <person name="Smanski M.J."/>
            <person name="Chevrette M.G."/>
            <person name="De Carvalho L.P.S."/>
            <person name="Shen B."/>
        </authorList>
    </citation>
    <scope>NUCLEOTIDE SEQUENCE [LARGE SCALE GENOMIC DNA]</scope>
    <source>
        <strain evidence="5 6">NPDC050671</strain>
    </source>
</reference>
<dbReference type="NCBIfam" id="TIGR01733">
    <property type="entry name" value="AA-adenyl-dom"/>
    <property type="match status" value="1"/>
</dbReference>
<dbReference type="InterPro" id="IPR029058">
    <property type="entry name" value="AB_hydrolase_fold"/>
</dbReference>
<accession>A0ABV3FAF7</accession>
<keyword evidence="3" id="KW-0597">Phosphoprotein</keyword>
<evidence type="ECO:0000259" key="4">
    <source>
        <dbReference type="PROSITE" id="PS50075"/>
    </source>
</evidence>
<dbReference type="PROSITE" id="PS50075">
    <property type="entry name" value="CARRIER"/>
    <property type="match status" value="1"/>
</dbReference>
<dbReference type="Gene3D" id="3.40.50.1820">
    <property type="entry name" value="alpha/beta hydrolase"/>
    <property type="match status" value="1"/>
</dbReference>
<dbReference type="SUPFAM" id="SSF53474">
    <property type="entry name" value="alpha/beta-Hydrolases"/>
    <property type="match status" value="1"/>
</dbReference>
<proteinExistence type="predicted"/>
<dbReference type="SMART" id="SM00823">
    <property type="entry name" value="PKS_PP"/>
    <property type="match status" value="1"/>
</dbReference>
<gene>
    <name evidence="5" type="ORF">AB0H72_18505</name>
</gene>
<dbReference type="Gene3D" id="3.30.559.30">
    <property type="entry name" value="Nonribosomal peptide synthetase, condensation domain"/>
    <property type="match status" value="1"/>
</dbReference>
<protein>
    <submittedName>
        <fullName evidence="5">Amino acid adenylation domain-containing protein</fullName>
    </submittedName>
</protein>
<evidence type="ECO:0000256" key="3">
    <source>
        <dbReference type="ARBA" id="ARBA00022553"/>
    </source>
</evidence>
<dbReference type="PROSITE" id="PS00455">
    <property type="entry name" value="AMP_BINDING"/>
    <property type="match status" value="1"/>
</dbReference>
<dbReference type="RefSeq" id="WP_357980040.1">
    <property type="nucleotide sequence ID" value="NZ_JBFAIH010000010.1"/>
</dbReference>
<dbReference type="Pfam" id="PF00975">
    <property type="entry name" value="Thioesterase"/>
    <property type="match status" value="1"/>
</dbReference>
<dbReference type="SUPFAM" id="SSF52777">
    <property type="entry name" value="CoA-dependent acyltransferases"/>
    <property type="match status" value="2"/>
</dbReference>
<dbReference type="InterPro" id="IPR020845">
    <property type="entry name" value="AMP-binding_CS"/>
</dbReference>
<dbReference type="InterPro" id="IPR045851">
    <property type="entry name" value="AMP-bd_C_sf"/>
</dbReference>
<dbReference type="InterPro" id="IPR036736">
    <property type="entry name" value="ACP-like_sf"/>
</dbReference>
<dbReference type="Pfam" id="PF00501">
    <property type="entry name" value="AMP-binding"/>
    <property type="match status" value="1"/>
</dbReference>
<dbReference type="InterPro" id="IPR001031">
    <property type="entry name" value="Thioesterase"/>
</dbReference>
<evidence type="ECO:0000256" key="2">
    <source>
        <dbReference type="ARBA" id="ARBA00022450"/>
    </source>
</evidence>
<dbReference type="SUPFAM" id="SSF56801">
    <property type="entry name" value="Acetyl-CoA synthetase-like"/>
    <property type="match status" value="1"/>
</dbReference>
<comment type="cofactor">
    <cofactor evidence="1">
        <name>pantetheine 4'-phosphate</name>
        <dbReference type="ChEBI" id="CHEBI:47942"/>
    </cofactor>
</comment>
<dbReference type="Gene3D" id="3.30.559.10">
    <property type="entry name" value="Chloramphenicol acetyltransferase-like domain"/>
    <property type="match status" value="1"/>
</dbReference>
<name>A0ABV3FAF7_9NOCA</name>
<keyword evidence="6" id="KW-1185">Reference proteome</keyword>
<feature type="domain" description="Carrier" evidence="4">
    <location>
        <begin position="958"/>
        <end position="1033"/>
    </location>
</feature>
<dbReference type="InterPro" id="IPR025110">
    <property type="entry name" value="AMP-bd_C"/>
</dbReference>
<dbReference type="PANTHER" id="PTHR45527:SF1">
    <property type="entry name" value="FATTY ACID SYNTHASE"/>
    <property type="match status" value="1"/>
</dbReference>
<dbReference type="InterPro" id="IPR020806">
    <property type="entry name" value="PKS_PP-bd"/>
</dbReference>
<evidence type="ECO:0000313" key="6">
    <source>
        <dbReference type="Proteomes" id="UP001551658"/>
    </source>
</evidence>
<dbReference type="InterPro" id="IPR010071">
    <property type="entry name" value="AA_adenyl_dom"/>
</dbReference>
<dbReference type="Pfam" id="PF13193">
    <property type="entry name" value="AMP-binding_C"/>
    <property type="match status" value="1"/>
</dbReference>
<evidence type="ECO:0000313" key="5">
    <source>
        <dbReference type="EMBL" id="MEV0364686.1"/>
    </source>
</evidence>
<dbReference type="PROSITE" id="PS00012">
    <property type="entry name" value="PHOSPHOPANTETHEINE"/>
    <property type="match status" value="1"/>
</dbReference>
<organism evidence="5 6">
    <name type="scientific">Nocardia fusca</name>
    <dbReference type="NCBI Taxonomy" id="941183"/>
    <lineage>
        <taxon>Bacteria</taxon>
        <taxon>Bacillati</taxon>
        <taxon>Actinomycetota</taxon>
        <taxon>Actinomycetes</taxon>
        <taxon>Mycobacteriales</taxon>
        <taxon>Nocardiaceae</taxon>
        <taxon>Nocardia</taxon>
    </lineage>
</organism>
<dbReference type="Pfam" id="PF00550">
    <property type="entry name" value="PP-binding"/>
    <property type="match status" value="1"/>
</dbReference>
<sequence>MTQRPDGAFELTAAQRGILYAQQLTPAPITIAHFVEIEGDLDTAALSAAIVQEARESGYRCLRLGVADGEPYQVVDEAVRDTVSVHDFRDSDDPEAAAREWMRAEYTAPLDVFDDQLSMMAVLRVGSRRYFWYARAHHIVQDGYAATRTLQRVAQLYTAIVEGDRPQPTPFGALAAVADDERAYRNSHEAGTDREYWRRHLAGAPDPAGLAGRSVPPPAHPRVVGSVLSPQITELLEKVTGGRRGVAAAPALVAAFGAFVARMLGRDEVLLTLPVTARTTKTLRSSGGMAANAVPLRLPARPDTTVGELIRATRRELVDALQRQRYRMEDMLRDTGRNAGTPGSFGPHVNLMMFNGALDVGPLVWRLQVLSTGLVEDLSLVVYPGSRDDGVRLDLQANPGLYSDAEVQQHYRRFLLFLERFLAAGSDAALTTIDILTDAERAMLLRARQPDAAILTLPDIFARAAATNPASVAVRFEGRSVTYTELDESSNRLARSLIRYGAGPETAVASALTRSVESIVTLWAIVKTGATYVPIDPNYPAARIAHILTDSETMLGVTVTNLCARLPRSVHWVVLDDDSVAPVIDAEPTAAITQADRPAPLYPGHAAYLIYTSGSTGIPKGVTITHTGLANLLRAKRESMQAQSDARVLHFASPSFDASVSEILLAFGAGACLVVVPSSVLGGRELADLVAAEKVTHMLVTPSLLSTMDPAALASVGMLAVAGEALRPETARRYADLGLRNHYGPTEFTIWATCSDVQDDGRPITIGSPLRGATALVLDPWLRPVPVGVVGELYLAGAGLARGYHHRADLTSSRFVAGLFGGPGERMYRTGDLVCWDDTGSLEFRGRVDHQVKIRGFRIELDEIDAVLARDPDVEFATTVGHDGPGDTTTLVSYVQSAPDAEIDVDRLRDAAAQVLPTYMVPATVVTLEQIPLTPAGKLDRAALPKPEFRSGRRKFRPATTPTEQKVADACAEVLGVERVGVDESFIELGGNSLTAARLAADLGTMFGKKVSVMHILADATVQALARRLDADGEEPDSSPFAVLLPIRPTGTEPPLFCLHPTSGLAWCYTGLVAHLDSRVPIYGLQSPWVDDVEPRPQTIDEFADRYTQAVRSVQSDGPYRLMGWSLGGIVAHAVAARLRDLGAEVSLLALLDADTAFLDPEPPAPLSVAGFIAEYTGAIGIDSAPAGLSTAEAVAPIQDRRGATFLEPRHLERMVAAAHHTGRMLAQHRPPVVDAEMIYFAAAPDGFADRPDAAASWTRYVAGPVRNHPIDAGHDDMMSAAVIPAIAQVLNKHL</sequence>
<dbReference type="SUPFAM" id="SSF47336">
    <property type="entry name" value="ACP-like"/>
    <property type="match status" value="1"/>
</dbReference>
<dbReference type="InterPro" id="IPR042099">
    <property type="entry name" value="ANL_N_sf"/>
</dbReference>
<dbReference type="Proteomes" id="UP001551658">
    <property type="component" value="Unassembled WGS sequence"/>
</dbReference>
<comment type="caution">
    <text evidence="5">The sequence shown here is derived from an EMBL/GenBank/DDBJ whole genome shotgun (WGS) entry which is preliminary data.</text>
</comment>
<dbReference type="SMART" id="SM00824">
    <property type="entry name" value="PKS_TE"/>
    <property type="match status" value="1"/>
</dbReference>
<dbReference type="Gene3D" id="3.40.50.12780">
    <property type="entry name" value="N-terminal domain of ligase-like"/>
    <property type="match status" value="1"/>
</dbReference>
<evidence type="ECO:0000256" key="1">
    <source>
        <dbReference type="ARBA" id="ARBA00001957"/>
    </source>
</evidence>
<keyword evidence="2" id="KW-0596">Phosphopantetheine</keyword>
<dbReference type="InterPro" id="IPR009081">
    <property type="entry name" value="PP-bd_ACP"/>
</dbReference>
<dbReference type="CDD" id="cd05930">
    <property type="entry name" value="A_NRPS"/>
    <property type="match status" value="1"/>
</dbReference>
<dbReference type="EMBL" id="JBFAIH010000010">
    <property type="protein sequence ID" value="MEV0364686.1"/>
    <property type="molecule type" value="Genomic_DNA"/>
</dbReference>
<dbReference type="InterPro" id="IPR000873">
    <property type="entry name" value="AMP-dep_synth/lig_dom"/>
</dbReference>